<evidence type="ECO:0000313" key="8">
    <source>
        <dbReference type="Proteomes" id="UP000580861"/>
    </source>
</evidence>
<evidence type="ECO:0000313" key="7">
    <source>
        <dbReference type="EMBL" id="MBB5851303.1"/>
    </source>
</evidence>
<feature type="transmembrane region" description="Helical" evidence="5">
    <location>
        <begin position="208"/>
        <end position="230"/>
    </location>
</feature>
<dbReference type="GO" id="GO:0016020">
    <property type="term" value="C:membrane"/>
    <property type="evidence" value="ECO:0007669"/>
    <property type="project" value="UniProtKB-SubCell"/>
</dbReference>
<feature type="transmembrane region" description="Helical" evidence="5">
    <location>
        <begin position="54"/>
        <end position="72"/>
    </location>
</feature>
<evidence type="ECO:0000256" key="1">
    <source>
        <dbReference type="ARBA" id="ARBA00004141"/>
    </source>
</evidence>
<dbReference type="AlphaFoldDB" id="A0A841AWM6"/>
<sequence>MTLRVLAYATVGLAPVEGYLTAANAHLGKVAPALLVAVWLVVRVRRRRLPRPTPLHAVLALLAVTVATTAAIHSSGAFTAEYTLRWLPFLVITAVLADVASREVPVRGLLLAMATGATAAGIGALYSLIIGGEARASGPQADPNDLAYFLVAAIPLLALAGEALHQRVAAALGGTVLVAGALATFSRGGALGLTAAIGWLALRRVLPWRVLAATAAVVALLGFGTLQFAGPQIERAVQEKSFIAASNVDTRELRWQAAARMVAEQPFSGVGPGGFREAYAAQSHNAEVDEQTPVAHNMYLEVAAELGLPGFALFATMIGIAGVASERAIRWVVSPGPRRIEAVAIQASLLAVLVASTFLSEQYYLPLWSLAALAVAAEIRARREDRGED</sequence>
<dbReference type="InterPro" id="IPR051533">
    <property type="entry name" value="WaaL-like"/>
</dbReference>
<dbReference type="RefSeq" id="WP_246480642.1">
    <property type="nucleotide sequence ID" value="NZ_JACHMX010000001.1"/>
</dbReference>
<evidence type="ECO:0000256" key="4">
    <source>
        <dbReference type="ARBA" id="ARBA00023136"/>
    </source>
</evidence>
<keyword evidence="8" id="KW-1185">Reference proteome</keyword>
<dbReference type="EMBL" id="JACHMX010000001">
    <property type="protein sequence ID" value="MBB5851303.1"/>
    <property type="molecule type" value="Genomic_DNA"/>
</dbReference>
<feature type="transmembrane region" description="Helical" evidence="5">
    <location>
        <begin position="146"/>
        <end position="164"/>
    </location>
</feature>
<dbReference type="InterPro" id="IPR007016">
    <property type="entry name" value="O-antigen_ligase-rel_domated"/>
</dbReference>
<evidence type="ECO:0000259" key="6">
    <source>
        <dbReference type="Pfam" id="PF04932"/>
    </source>
</evidence>
<comment type="subcellular location">
    <subcellularLocation>
        <location evidence="1">Membrane</location>
        <topology evidence="1">Multi-pass membrane protein</topology>
    </subcellularLocation>
</comment>
<accession>A0A841AWM6</accession>
<reference evidence="7 8" key="1">
    <citation type="submission" date="2020-08" db="EMBL/GenBank/DDBJ databases">
        <title>Sequencing the genomes of 1000 actinobacteria strains.</title>
        <authorList>
            <person name="Klenk H.-P."/>
        </authorList>
    </citation>
    <scope>NUCLEOTIDE SEQUENCE [LARGE SCALE GENOMIC DNA]</scope>
    <source>
        <strain evidence="7 8">DSM 45272</strain>
    </source>
</reference>
<proteinExistence type="predicted"/>
<evidence type="ECO:0000256" key="3">
    <source>
        <dbReference type="ARBA" id="ARBA00022989"/>
    </source>
</evidence>
<evidence type="ECO:0000256" key="2">
    <source>
        <dbReference type="ARBA" id="ARBA00022692"/>
    </source>
</evidence>
<comment type="caution">
    <text evidence="7">The sequence shown here is derived from an EMBL/GenBank/DDBJ whole genome shotgun (WGS) entry which is preliminary data.</text>
</comment>
<protein>
    <submittedName>
        <fullName evidence="7">O-antigen ligase</fullName>
    </submittedName>
</protein>
<feature type="transmembrane region" description="Helical" evidence="5">
    <location>
        <begin position="108"/>
        <end position="126"/>
    </location>
</feature>
<dbReference type="PANTHER" id="PTHR37422">
    <property type="entry name" value="TEICHURONIC ACID BIOSYNTHESIS PROTEIN TUAE"/>
    <property type="match status" value="1"/>
</dbReference>
<feature type="transmembrane region" description="Helical" evidence="5">
    <location>
        <begin position="84"/>
        <end position="101"/>
    </location>
</feature>
<keyword evidence="4 5" id="KW-0472">Membrane</keyword>
<evidence type="ECO:0000256" key="5">
    <source>
        <dbReference type="SAM" id="Phobius"/>
    </source>
</evidence>
<gene>
    <name evidence="7" type="ORF">HDA45_001390</name>
</gene>
<name>A0A841AWM6_9PSEU</name>
<dbReference type="GO" id="GO:0016874">
    <property type="term" value="F:ligase activity"/>
    <property type="evidence" value="ECO:0007669"/>
    <property type="project" value="UniProtKB-KW"/>
</dbReference>
<keyword evidence="3 5" id="KW-1133">Transmembrane helix</keyword>
<feature type="transmembrane region" description="Helical" evidence="5">
    <location>
        <begin position="20"/>
        <end position="42"/>
    </location>
</feature>
<feature type="transmembrane region" description="Helical" evidence="5">
    <location>
        <begin position="176"/>
        <end position="202"/>
    </location>
</feature>
<organism evidence="7 8">
    <name type="scientific">Amycolatopsis umgeniensis</name>
    <dbReference type="NCBI Taxonomy" id="336628"/>
    <lineage>
        <taxon>Bacteria</taxon>
        <taxon>Bacillati</taxon>
        <taxon>Actinomycetota</taxon>
        <taxon>Actinomycetes</taxon>
        <taxon>Pseudonocardiales</taxon>
        <taxon>Pseudonocardiaceae</taxon>
        <taxon>Amycolatopsis</taxon>
    </lineage>
</organism>
<dbReference type="Proteomes" id="UP000580861">
    <property type="component" value="Unassembled WGS sequence"/>
</dbReference>
<dbReference type="PANTHER" id="PTHR37422:SF13">
    <property type="entry name" value="LIPOPOLYSACCHARIDE BIOSYNTHESIS PROTEIN PA4999-RELATED"/>
    <property type="match status" value="1"/>
</dbReference>
<keyword evidence="7" id="KW-0436">Ligase</keyword>
<dbReference type="Pfam" id="PF04932">
    <property type="entry name" value="Wzy_C"/>
    <property type="match status" value="1"/>
</dbReference>
<keyword evidence="2 5" id="KW-0812">Transmembrane</keyword>
<feature type="domain" description="O-antigen ligase-related" evidence="6">
    <location>
        <begin position="177"/>
        <end position="315"/>
    </location>
</feature>